<dbReference type="Pfam" id="PF13377">
    <property type="entry name" value="Peripla_BP_3"/>
    <property type="match status" value="1"/>
</dbReference>
<evidence type="ECO:0000256" key="3">
    <source>
        <dbReference type="ARBA" id="ARBA00023163"/>
    </source>
</evidence>
<reference evidence="5" key="1">
    <citation type="submission" date="2019-04" db="EMBL/GenBank/DDBJ databases">
        <title>Evolution of Biomass-Degrading Anaerobic Consortia Revealed by Metagenomics.</title>
        <authorList>
            <person name="Peng X."/>
        </authorList>
    </citation>
    <scope>NUCLEOTIDE SEQUENCE</scope>
    <source>
        <strain evidence="5">SIG311</strain>
    </source>
</reference>
<evidence type="ECO:0000313" key="6">
    <source>
        <dbReference type="Proteomes" id="UP000766246"/>
    </source>
</evidence>
<evidence type="ECO:0000256" key="2">
    <source>
        <dbReference type="ARBA" id="ARBA00023125"/>
    </source>
</evidence>
<keyword evidence="1" id="KW-0805">Transcription regulation</keyword>
<dbReference type="CDD" id="cd01544">
    <property type="entry name" value="PBP1_GalR"/>
    <property type="match status" value="1"/>
</dbReference>
<evidence type="ECO:0000313" key="5">
    <source>
        <dbReference type="EMBL" id="MBE5920216.1"/>
    </source>
</evidence>
<dbReference type="Pfam" id="PF00356">
    <property type="entry name" value="LacI"/>
    <property type="match status" value="1"/>
</dbReference>
<name>A0A927U8C2_9FIRM</name>
<comment type="caution">
    <text evidence="5">The sequence shown here is derived from an EMBL/GenBank/DDBJ whole genome shotgun (WGS) entry which is preliminary data.</text>
</comment>
<gene>
    <name evidence="5" type="ORF">E7272_10285</name>
</gene>
<dbReference type="InterPro" id="IPR000843">
    <property type="entry name" value="HTH_LacI"/>
</dbReference>
<dbReference type="InterPro" id="IPR010982">
    <property type="entry name" value="Lambda_DNA-bd_dom_sf"/>
</dbReference>
<dbReference type="PANTHER" id="PTHR30146:SF149">
    <property type="entry name" value="HTH-TYPE TRANSCRIPTIONAL REGULATOR EBGR"/>
    <property type="match status" value="1"/>
</dbReference>
<proteinExistence type="predicted"/>
<evidence type="ECO:0000256" key="1">
    <source>
        <dbReference type="ARBA" id="ARBA00023015"/>
    </source>
</evidence>
<protein>
    <submittedName>
        <fullName evidence="5">LacI family transcriptional regulator</fullName>
    </submittedName>
</protein>
<dbReference type="SUPFAM" id="SSF53822">
    <property type="entry name" value="Periplasmic binding protein-like I"/>
    <property type="match status" value="1"/>
</dbReference>
<dbReference type="SUPFAM" id="SSF47413">
    <property type="entry name" value="lambda repressor-like DNA-binding domains"/>
    <property type="match status" value="1"/>
</dbReference>
<feature type="domain" description="HTH lacI-type" evidence="4">
    <location>
        <begin position="2"/>
        <end position="65"/>
    </location>
</feature>
<sequence length="339" mass="37995">MATLKEISEATGFSITTVSRVLSEDETFSVAESTRSAIFEAAEKVNYKSPSQRVEKNRTAQKSFKVGIVEMEYELDHFKDSYYIYMRNSVEKSLFDMKLEPIAFRYNEENAQYMNISGNVDGIIAIGQFSAAQVSAMEKWTRNIVFIDSSPCTEKYTSVVPDYETGIRQGVEYLYNKGHRSIAFTGVKYTLDSRAGKIIESRRRIFDDVVKEYPELKACHIDTPSGSSGTSESIKQYFANTKKADRVSAFFAFNEPTAIGVLRAIEAAGFTVPKDYSVLSYNDTALATMTNPQLSGIHIPLPQIAQAAVFFLNRCMLKEADMPLKIMVPTTVAERESVN</sequence>
<dbReference type="InterPro" id="IPR028082">
    <property type="entry name" value="Peripla_BP_I"/>
</dbReference>
<dbReference type="SMART" id="SM00354">
    <property type="entry name" value="HTH_LACI"/>
    <property type="match status" value="1"/>
</dbReference>
<dbReference type="GO" id="GO:0003700">
    <property type="term" value="F:DNA-binding transcription factor activity"/>
    <property type="evidence" value="ECO:0007669"/>
    <property type="project" value="TreeGrafter"/>
</dbReference>
<dbReference type="Gene3D" id="3.40.50.2300">
    <property type="match status" value="2"/>
</dbReference>
<dbReference type="Proteomes" id="UP000766246">
    <property type="component" value="Unassembled WGS sequence"/>
</dbReference>
<dbReference type="EMBL" id="SVER01000027">
    <property type="protein sequence ID" value="MBE5920216.1"/>
    <property type="molecule type" value="Genomic_DNA"/>
</dbReference>
<evidence type="ECO:0000259" key="4">
    <source>
        <dbReference type="PROSITE" id="PS50932"/>
    </source>
</evidence>
<dbReference type="PROSITE" id="PS50932">
    <property type="entry name" value="HTH_LACI_2"/>
    <property type="match status" value="1"/>
</dbReference>
<keyword evidence="3" id="KW-0804">Transcription</keyword>
<dbReference type="Gene3D" id="1.10.260.40">
    <property type="entry name" value="lambda repressor-like DNA-binding domains"/>
    <property type="match status" value="1"/>
</dbReference>
<accession>A0A927U8C2</accession>
<dbReference type="GO" id="GO:0000976">
    <property type="term" value="F:transcription cis-regulatory region binding"/>
    <property type="evidence" value="ECO:0007669"/>
    <property type="project" value="TreeGrafter"/>
</dbReference>
<dbReference type="AlphaFoldDB" id="A0A927U8C2"/>
<keyword evidence="2" id="KW-0238">DNA-binding</keyword>
<dbReference type="CDD" id="cd01392">
    <property type="entry name" value="HTH_LacI"/>
    <property type="match status" value="1"/>
</dbReference>
<organism evidence="5 6">
    <name type="scientific">Pseudobutyrivibrio ruminis</name>
    <dbReference type="NCBI Taxonomy" id="46206"/>
    <lineage>
        <taxon>Bacteria</taxon>
        <taxon>Bacillati</taxon>
        <taxon>Bacillota</taxon>
        <taxon>Clostridia</taxon>
        <taxon>Lachnospirales</taxon>
        <taxon>Lachnospiraceae</taxon>
        <taxon>Pseudobutyrivibrio</taxon>
    </lineage>
</organism>
<dbReference type="InterPro" id="IPR046335">
    <property type="entry name" value="LacI/GalR-like_sensor"/>
</dbReference>
<dbReference type="PANTHER" id="PTHR30146">
    <property type="entry name" value="LACI-RELATED TRANSCRIPTIONAL REPRESSOR"/>
    <property type="match status" value="1"/>
</dbReference>